<keyword evidence="3" id="KW-1185">Reference proteome</keyword>
<sequence length="309" mass="35050">MKPERLKTSSGCLFCLGPESVTCPGAELCRSAGSVEMEEVLSKPRFHLDLWLAFTLQNWILDVGRPVVTLVLPADWTPLNRPGAAEYLHILYNISTPLILLKMLERSPRTLPRTAVRLGVITVVMGTSLHLVADSITRRLMLIGYQLHLSVRENPVLKNLNPSSLVDMSCGYSFSCRYVPLFLVLFLFFSGCFSHRKQEEKTPAAAWMLLIPNAAYYWYLITEGQTFILFIFTFFAMMATVMHKRRRGMVPDGNGLLTLYSFSAALVLVAVWVAWLWSDGVLRKKHSGLIYVPQPRCVYTLYLQQNNHT</sequence>
<protein>
    <submittedName>
        <fullName evidence="2">CLN6 transmembrane ER protein</fullName>
    </submittedName>
</protein>
<organism evidence="2 3">
    <name type="scientific">Sparus aurata</name>
    <name type="common">Gilthead sea bream</name>
    <dbReference type="NCBI Taxonomy" id="8175"/>
    <lineage>
        <taxon>Eukaryota</taxon>
        <taxon>Metazoa</taxon>
        <taxon>Chordata</taxon>
        <taxon>Craniata</taxon>
        <taxon>Vertebrata</taxon>
        <taxon>Euteleostomi</taxon>
        <taxon>Actinopterygii</taxon>
        <taxon>Neopterygii</taxon>
        <taxon>Teleostei</taxon>
        <taxon>Neoteleostei</taxon>
        <taxon>Acanthomorphata</taxon>
        <taxon>Eupercaria</taxon>
        <taxon>Spariformes</taxon>
        <taxon>Sparidae</taxon>
        <taxon>Sparus</taxon>
    </lineage>
</organism>
<reference evidence="2" key="3">
    <citation type="submission" date="2025-09" db="UniProtKB">
        <authorList>
            <consortium name="Ensembl"/>
        </authorList>
    </citation>
    <scope>IDENTIFICATION</scope>
</reference>
<dbReference type="GO" id="GO:0016020">
    <property type="term" value="C:membrane"/>
    <property type="evidence" value="ECO:0007669"/>
    <property type="project" value="TreeGrafter"/>
</dbReference>
<dbReference type="Pfam" id="PF15156">
    <property type="entry name" value="CLN6"/>
    <property type="match status" value="1"/>
</dbReference>
<keyword evidence="1" id="KW-0472">Membrane</keyword>
<keyword evidence="1" id="KW-0812">Transmembrane</keyword>
<dbReference type="OMA" id="RHNELHI"/>
<reference evidence="2" key="2">
    <citation type="submission" date="2025-08" db="UniProtKB">
        <authorList>
            <consortium name="Ensembl"/>
        </authorList>
    </citation>
    <scope>IDENTIFICATION</scope>
</reference>
<proteinExistence type="predicted"/>
<dbReference type="GeneTree" id="ENSGT00400000022240"/>
<evidence type="ECO:0000313" key="2">
    <source>
        <dbReference type="Ensembl" id="ENSSAUP00010003728.1"/>
    </source>
</evidence>
<dbReference type="Ensembl" id="ENSSAUT00010004021.1">
    <property type="protein sequence ID" value="ENSSAUP00010003728.1"/>
    <property type="gene ID" value="ENSSAUG00010001665.1"/>
</dbReference>
<reference evidence="2" key="1">
    <citation type="submission" date="2021-04" db="EMBL/GenBank/DDBJ databases">
        <authorList>
            <consortium name="Wellcome Sanger Institute Data Sharing"/>
        </authorList>
    </citation>
    <scope>NUCLEOTIDE SEQUENCE [LARGE SCALE GENOMIC DNA]</scope>
</reference>
<name>A0A671TP10_SPAAU</name>
<gene>
    <name evidence="2" type="primary">CLN6</name>
    <name evidence="2" type="synonym">cln6b</name>
</gene>
<dbReference type="PANTHER" id="PTHR16244">
    <property type="entry name" value="CEROID-LIPOFUSCINOSIS NEURONAL PROTEIN 6"/>
    <property type="match status" value="1"/>
</dbReference>
<keyword evidence="1" id="KW-1133">Transmembrane helix</keyword>
<feature type="transmembrane region" description="Helical" evidence="1">
    <location>
        <begin position="172"/>
        <end position="192"/>
    </location>
</feature>
<dbReference type="GO" id="GO:0005783">
    <property type="term" value="C:endoplasmic reticulum"/>
    <property type="evidence" value="ECO:0007669"/>
    <property type="project" value="TreeGrafter"/>
</dbReference>
<dbReference type="AlphaFoldDB" id="A0A671TP10"/>
<dbReference type="PANTHER" id="PTHR16244:SF2">
    <property type="entry name" value="CEROID-LIPOFUSCINOSIS NEURONAL PROTEIN 6"/>
    <property type="match status" value="1"/>
</dbReference>
<dbReference type="InterPro" id="IPR029255">
    <property type="entry name" value="CLN6"/>
</dbReference>
<evidence type="ECO:0000313" key="3">
    <source>
        <dbReference type="Proteomes" id="UP000472265"/>
    </source>
</evidence>
<accession>A0A671TP10</accession>
<feature type="transmembrane region" description="Helical" evidence="1">
    <location>
        <begin position="255"/>
        <end position="277"/>
    </location>
</feature>
<evidence type="ECO:0000256" key="1">
    <source>
        <dbReference type="SAM" id="Phobius"/>
    </source>
</evidence>
<dbReference type="Proteomes" id="UP000472265">
    <property type="component" value="Chromosome 8"/>
</dbReference>
<dbReference type="InParanoid" id="A0A671TP10"/>
<dbReference type="GO" id="GO:0007040">
    <property type="term" value="P:lysosome organization"/>
    <property type="evidence" value="ECO:0007669"/>
    <property type="project" value="TreeGrafter"/>
</dbReference>
<feature type="transmembrane region" description="Helical" evidence="1">
    <location>
        <begin position="115"/>
        <end position="133"/>
    </location>
</feature>